<reference evidence="2" key="1">
    <citation type="submission" date="2022-07" db="EMBL/GenBank/DDBJ databases">
        <title>Complete genome of CX2.</title>
        <authorList>
            <person name="Cao G."/>
        </authorList>
    </citation>
    <scope>NUCLEOTIDE SEQUENCE</scope>
    <source>
        <strain evidence="2">CX2</strain>
        <plasmid evidence="2">pCXA</plasmid>
    </source>
</reference>
<dbReference type="Gene3D" id="3.40.50.300">
    <property type="entry name" value="P-loop containing nucleotide triphosphate hydrolases"/>
    <property type="match status" value="1"/>
</dbReference>
<feature type="domain" description="ATPase dynein-related AAA" evidence="1">
    <location>
        <begin position="465"/>
        <end position="602"/>
    </location>
</feature>
<dbReference type="Proteomes" id="UP001060325">
    <property type="component" value="Plasmid pCXA"/>
</dbReference>
<proteinExistence type="predicted"/>
<dbReference type="SUPFAM" id="SSF52540">
    <property type="entry name" value="P-loop containing nucleoside triphosphate hydrolases"/>
    <property type="match status" value="1"/>
</dbReference>
<evidence type="ECO:0000259" key="1">
    <source>
        <dbReference type="Pfam" id="PF07728"/>
    </source>
</evidence>
<dbReference type="RefSeq" id="WP_255178756.1">
    <property type="nucleotide sequence ID" value="NZ_CP101463.1"/>
</dbReference>
<evidence type="ECO:0000313" key="3">
    <source>
        <dbReference type="Proteomes" id="UP001060325"/>
    </source>
</evidence>
<dbReference type="PANTHER" id="PTHR37291">
    <property type="entry name" value="5-METHYLCYTOSINE-SPECIFIC RESTRICTION ENZYME B"/>
    <property type="match status" value="1"/>
</dbReference>
<gene>
    <name evidence="2" type="ORF">NMQ00_16265</name>
</gene>
<dbReference type="PANTHER" id="PTHR37291:SF1">
    <property type="entry name" value="TYPE IV METHYL-DIRECTED RESTRICTION ENZYME ECOKMCRB SUBUNIT"/>
    <property type="match status" value="1"/>
</dbReference>
<accession>A0ABY5FT04</accession>
<name>A0ABY5FT04_9BACL</name>
<keyword evidence="3" id="KW-1185">Reference proteome</keyword>
<dbReference type="InterPro" id="IPR027417">
    <property type="entry name" value="P-loop_NTPase"/>
</dbReference>
<dbReference type="InterPro" id="IPR011704">
    <property type="entry name" value="ATPase_dyneun-rel_AAA"/>
</dbReference>
<dbReference type="EMBL" id="CP101463">
    <property type="protein sequence ID" value="UTT44554.1"/>
    <property type="molecule type" value="Genomic_DNA"/>
</dbReference>
<dbReference type="InterPro" id="IPR052934">
    <property type="entry name" value="Methyl-DNA_Rec/Restrict_Enz"/>
</dbReference>
<keyword evidence="2" id="KW-0614">Plasmid</keyword>
<organism evidence="2 3">
    <name type="scientific">Exiguobacterium aurantiacum</name>
    <dbReference type="NCBI Taxonomy" id="33987"/>
    <lineage>
        <taxon>Bacteria</taxon>
        <taxon>Bacillati</taxon>
        <taxon>Bacillota</taxon>
        <taxon>Bacilli</taxon>
        <taxon>Bacillales</taxon>
        <taxon>Bacillales Family XII. Incertae Sedis</taxon>
        <taxon>Exiguobacterium</taxon>
    </lineage>
</organism>
<evidence type="ECO:0000313" key="2">
    <source>
        <dbReference type="EMBL" id="UTT44554.1"/>
    </source>
</evidence>
<geneLocation type="plasmid" evidence="2 3">
    <name>pCXA</name>
</geneLocation>
<sequence>MNSEINFNAILMHLSNYAGAKYTRPDKTTDEMKPEILARKKSGGEAADELHKLALLFAETYQLVSSSKSKWLDGANTSVRHYLWSQLKDKKYTAYPSSISIFAEKINQQVQFCIAVELDQKNATVEDINRHHRLLDYRLTEDAHYSYKITTATNVDFINHNETVEEIKEKLRTKEYKKVQLVYILTLSDIEERQLSNDDILRELTISFQYLKDCYQYILQDIKPSDNDQNTTKKIGVLQPMHSKNTILYGPPGTGKTFHTILHAVSIIDGKPLSTLQNEPYENVLNRYNTLKRNNRIVFTTFHQSYGYEEFIEGIKPTLEDDQTQIEYQIQSGIFKEFCEIAQEVDIVSEHMHVKSSAQVWKVSLGGSGANAVKRDCFEHDRIRIGWDHFGEDYLDSPKEPEGNTQNILNDFYNEMKIGDLVFSLKDQKHIDAIGVIVGDPEWLDSEADYITDKKNNLVTHYKRSRKVEWIAKNINENIFELNKRKNLTLNTVYRLKRISLNDAQELLQKYLPQQAEPVSKNQEPYVFIIDEINRGNISKIFGELITLIEPSKRLGANEEMTVQLPYSKAEFGVPDNVYILGTMNTADRSIALMDTALRRRFQFIEMMPDAQVLSGAMVGSINIEKMLKVMNHRIEVLYDREHTLGHAYFIPLKNDPSLETLSKIFINAIIPLLQEYFYEDYSKIQMILGDNAKEDHLKFIQDFEISTQDIFKGTPEIDLPEKKYALQLSAFSNPESYREIYE</sequence>
<protein>
    <submittedName>
        <fullName evidence="2">AAA family ATPase</fullName>
    </submittedName>
</protein>
<dbReference type="Pfam" id="PF07728">
    <property type="entry name" value="AAA_5"/>
    <property type="match status" value="1"/>
</dbReference>